<accession>A0A9X7T5H0</accession>
<dbReference type="AlphaFoldDB" id="A0A9X7T5H0"/>
<geneLocation type="plasmid" evidence="1 3">
    <name>unnamed1</name>
</geneLocation>
<protein>
    <submittedName>
        <fullName evidence="1">Uncharacterized protein</fullName>
    </submittedName>
</protein>
<evidence type="ECO:0000313" key="2">
    <source>
        <dbReference type="EMBL" id="QIA88578.1"/>
    </source>
</evidence>
<gene>
    <name evidence="1" type="ORF">FEE39_10020</name>
    <name evidence="2" type="ORF">FEE39_10065</name>
</gene>
<evidence type="ECO:0000313" key="3">
    <source>
        <dbReference type="Proteomes" id="UP000464749"/>
    </source>
</evidence>
<reference evidence="1 3" key="1">
    <citation type="submission" date="2019-06" db="EMBL/GenBank/DDBJ databases">
        <title>Whole genome sequencing of Lactobacillus johnsonii strain G2A.</title>
        <authorList>
            <person name="Conlan S."/>
            <person name="Thomas P.J."/>
            <person name="Mullikin J."/>
            <person name="Singer J."/>
            <person name="Weaver C."/>
            <person name="Segre J.A."/>
        </authorList>
    </citation>
    <scope>NUCLEOTIDE SEQUENCE [LARGE SCALE GENOMIC DNA]</scope>
    <source>
        <strain evidence="1 3">G2A</strain>
        <plasmid evidence="1 3">unnamed1</plasmid>
    </source>
</reference>
<dbReference type="EMBL" id="CP040855">
    <property type="protein sequence ID" value="QIA88578.1"/>
    <property type="molecule type" value="Genomic_DNA"/>
</dbReference>
<evidence type="ECO:0000313" key="1">
    <source>
        <dbReference type="EMBL" id="QIA88569.1"/>
    </source>
</evidence>
<keyword evidence="1" id="KW-0614">Plasmid</keyword>
<proteinExistence type="predicted"/>
<dbReference type="Proteomes" id="UP000464749">
    <property type="component" value="Plasmid unnamed1"/>
</dbReference>
<dbReference type="RefSeq" id="WP_163588947.1">
    <property type="nucleotide sequence ID" value="NZ_CP040855.1"/>
</dbReference>
<organism evidence="1 3">
    <name type="scientific">Lactobacillus johnsonii</name>
    <dbReference type="NCBI Taxonomy" id="33959"/>
    <lineage>
        <taxon>Bacteria</taxon>
        <taxon>Bacillati</taxon>
        <taxon>Bacillota</taxon>
        <taxon>Bacilli</taxon>
        <taxon>Lactobacillales</taxon>
        <taxon>Lactobacillaceae</taxon>
        <taxon>Lactobacillus</taxon>
    </lineage>
</organism>
<sequence>MDSLFKIYWFEVKFQDKDSSKTRPIVTIIFNNEALSFEVLGVYSIKDKYKTNPYYKSFMYEVKDWQQANFKEPSFINIARPMEIPFTALIGKKYGGSLTTKDVQGLMNLYNNYWLAR</sequence>
<name>A0A9X7T5H0_LACJH</name>
<dbReference type="EMBL" id="CP040855">
    <property type="protein sequence ID" value="QIA88569.1"/>
    <property type="molecule type" value="Genomic_DNA"/>
</dbReference>